<evidence type="ECO:0000313" key="2">
    <source>
        <dbReference type="EMBL" id="MCQ4635518.1"/>
    </source>
</evidence>
<protein>
    <recommendedName>
        <fullName evidence="4">Adhesin domain-containing protein</fullName>
    </recommendedName>
</protein>
<evidence type="ECO:0000313" key="3">
    <source>
        <dbReference type="Proteomes" id="UP001524502"/>
    </source>
</evidence>
<proteinExistence type="predicted"/>
<accession>A0ABT1RK03</accession>
<gene>
    <name evidence="2" type="ORF">NE619_02150</name>
</gene>
<dbReference type="EMBL" id="JANFXK010000001">
    <property type="protein sequence ID" value="MCQ4635518.1"/>
    <property type="molecule type" value="Genomic_DNA"/>
</dbReference>
<keyword evidence="1" id="KW-0472">Membrane</keyword>
<sequence>MKKKKIRGAFIWLCILIAMMIIATAVNLLGEKEDGIEVSGGTAGKDWAFANPGLLKVRSDDVTISGTADADLKIECEGASQLTIRNLKQKNHKLYIFSTDDFTVNVEGNNDLVWISGWESVTVRGQNRDAELTLSEKASGKNLSVENVKACAELFDAEKDINIMGNSAITVKKVSDEEDVAADVRVKAGRYININLSPGGSVTVETGDGLLPFLAEKKMTLGKNNEILTPENGVVEGENTPYGPNCYFVFDEDGDWGTDVVIKNTAKE</sequence>
<comment type="caution">
    <text evidence="2">The sequence shown here is derived from an EMBL/GenBank/DDBJ whole genome shotgun (WGS) entry which is preliminary data.</text>
</comment>
<evidence type="ECO:0008006" key="4">
    <source>
        <dbReference type="Google" id="ProtNLM"/>
    </source>
</evidence>
<reference evidence="2 3" key="1">
    <citation type="submission" date="2022-06" db="EMBL/GenBank/DDBJ databases">
        <title>Isolation of gut microbiota from human fecal samples.</title>
        <authorList>
            <person name="Pamer E.G."/>
            <person name="Barat B."/>
            <person name="Waligurski E."/>
            <person name="Medina S."/>
            <person name="Paddock L."/>
            <person name="Mostad J."/>
        </authorList>
    </citation>
    <scope>NUCLEOTIDE SEQUENCE [LARGE SCALE GENOMIC DNA]</scope>
    <source>
        <strain evidence="2 3">SL.3.17</strain>
    </source>
</reference>
<keyword evidence="3" id="KW-1185">Reference proteome</keyword>
<dbReference type="RefSeq" id="WP_256130701.1">
    <property type="nucleotide sequence ID" value="NZ_JANFXK010000001.1"/>
</dbReference>
<feature type="transmembrane region" description="Helical" evidence="1">
    <location>
        <begin position="9"/>
        <end position="29"/>
    </location>
</feature>
<organism evidence="2 3">
    <name type="scientific">Anaerovorax odorimutans</name>
    <dbReference type="NCBI Taxonomy" id="109327"/>
    <lineage>
        <taxon>Bacteria</taxon>
        <taxon>Bacillati</taxon>
        <taxon>Bacillota</taxon>
        <taxon>Clostridia</taxon>
        <taxon>Peptostreptococcales</taxon>
        <taxon>Anaerovoracaceae</taxon>
        <taxon>Anaerovorax</taxon>
    </lineage>
</organism>
<name>A0ABT1RK03_9FIRM</name>
<evidence type="ECO:0000256" key="1">
    <source>
        <dbReference type="SAM" id="Phobius"/>
    </source>
</evidence>
<keyword evidence="1" id="KW-0812">Transmembrane</keyword>
<keyword evidence="1" id="KW-1133">Transmembrane helix</keyword>
<dbReference type="Proteomes" id="UP001524502">
    <property type="component" value="Unassembled WGS sequence"/>
</dbReference>